<dbReference type="InterPro" id="IPR029060">
    <property type="entry name" value="PIN-like_dom_sf"/>
</dbReference>
<name>A0A4Q5N0I8_9MICO</name>
<keyword evidence="9" id="KW-1185">Reference proteome</keyword>
<dbReference type="GO" id="GO:0017108">
    <property type="term" value="F:5'-flap endonuclease activity"/>
    <property type="evidence" value="ECO:0007669"/>
    <property type="project" value="InterPro"/>
</dbReference>
<dbReference type="EMBL" id="SDWW01000015">
    <property type="protein sequence ID" value="RYV51536.1"/>
    <property type="molecule type" value="Genomic_DNA"/>
</dbReference>
<dbReference type="Proteomes" id="UP000293764">
    <property type="component" value="Unassembled WGS sequence"/>
</dbReference>
<accession>A0A4Q5N0I8</accession>
<evidence type="ECO:0000256" key="1">
    <source>
        <dbReference type="ARBA" id="ARBA00022722"/>
    </source>
</evidence>
<keyword evidence="1" id="KW-0540">Nuclease</keyword>
<keyword evidence="3 8" id="KW-0269">Exonuclease</keyword>
<dbReference type="Pfam" id="PF02739">
    <property type="entry name" value="5_3_exonuc_N"/>
    <property type="match status" value="1"/>
</dbReference>
<comment type="function">
    <text evidence="5">5'-3' exonuclease acting preferentially on double-stranded DNA.</text>
</comment>
<sequence length="334" mass="34842">MTSSLPDPAPAVRPGGLLLLDTASLYFRAFFGIPDSIVSPDGLPVNAVRGLLDMTARLIADRRPGRLVACWDDDWRPAFRVAAIPTYKAHRLVAGTDHVEETPAGLLPQIPVIVEVLAALGIARVGAPGFEADDVIGTLVARAAAEGGAAEGGAAGHARPGGVEIVTGDRDLFQLVDDETGVRVLYTSRGVRDLDVVDQARLRAKYGVPTGQAYADMAVLRGDPSDGLPGVRGIGEKTAVALLERYGDLAGVLAARDARDPGLTATQRARLTEADAYLEVAPDVVRVAPDAPLGVVDDAIPMTPADPDALVALAERWGLASSITRIVAAMSADR</sequence>
<dbReference type="AlphaFoldDB" id="A0A4Q5N0I8"/>
<dbReference type="PANTHER" id="PTHR42646">
    <property type="entry name" value="FLAP ENDONUCLEASE XNI"/>
    <property type="match status" value="1"/>
</dbReference>
<protein>
    <recommendedName>
        <fullName evidence="6">5'-3' exonuclease</fullName>
    </recommendedName>
</protein>
<evidence type="ECO:0000256" key="4">
    <source>
        <dbReference type="ARBA" id="ARBA00023125"/>
    </source>
</evidence>
<dbReference type="InterPro" id="IPR020046">
    <property type="entry name" value="5-3_exonucl_a-hlix_arch_N"/>
</dbReference>
<evidence type="ECO:0000256" key="5">
    <source>
        <dbReference type="ARBA" id="ARBA00049957"/>
    </source>
</evidence>
<gene>
    <name evidence="8" type="ORF">EUA98_08105</name>
</gene>
<dbReference type="PANTHER" id="PTHR42646:SF2">
    <property type="entry name" value="5'-3' EXONUCLEASE FAMILY PROTEIN"/>
    <property type="match status" value="1"/>
</dbReference>
<dbReference type="InterPro" id="IPR020045">
    <property type="entry name" value="DNA_polI_H3TH"/>
</dbReference>
<dbReference type="InterPro" id="IPR002421">
    <property type="entry name" value="5-3_exonuclease"/>
</dbReference>
<evidence type="ECO:0000256" key="2">
    <source>
        <dbReference type="ARBA" id="ARBA00022801"/>
    </source>
</evidence>
<dbReference type="SMART" id="SM00475">
    <property type="entry name" value="53EXOc"/>
    <property type="match status" value="1"/>
</dbReference>
<dbReference type="InterPro" id="IPR036279">
    <property type="entry name" value="5-3_exonuclease_C_sf"/>
</dbReference>
<proteinExistence type="predicted"/>
<dbReference type="GO" id="GO:0033567">
    <property type="term" value="P:DNA replication, Okazaki fragment processing"/>
    <property type="evidence" value="ECO:0007669"/>
    <property type="project" value="InterPro"/>
</dbReference>
<keyword evidence="2" id="KW-0378">Hydrolase</keyword>
<evidence type="ECO:0000259" key="7">
    <source>
        <dbReference type="SMART" id="SM00475"/>
    </source>
</evidence>
<dbReference type="SUPFAM" id="SSF47807">
    <property type="entry name" value="5' to 3' exonuclease, C-terminal subdomain"/>
    <property type="match status" value="1"/>
</dbReference>
<dbReference type="SUPFAM" id="SSF88723">
    <property type="entry name" value="PIN domain-like"/>
    <property type="match status" value="1"/>
</dbReference>
<dbReference type="InterPro" id="IPR038969">
    <property type="entry name" value="FEN"/>
</dbReference>
<evidence type="ECO:0000256" key="6">
    <source>
        <dbReference type="ARBA" id="ARBA00050026"/>
    </source>
</evidence>
<comment type="caution">
    <text evidence="8">The sequence shown here is derived from an EMBL/GenBank/DDBJ whole genome shotgun (WGS) entry which is preliminary data.</text>
</comment>
<dbReference type="InterPro" id="IPR008918">
    <property type="entry name" value="HhH2"/>
</dbReference>
<evidence type="ECO:0000313" key="9">
    <source>
        <dbReference type="Proteomes" id="UP000293764"/>
    </source>
</evidence>
<dbReference type="Pfam" id="PF01367">
    <property type="entry name" value="5_3_exonuc"/>
    <property type="match status" value="1"/>
</dbReference>
<dbReference type="Gene3D" id="3.40.50.1010">
    <property type="entry name" value="5'-nuclease"/>
    <property type="match status" value="1"/>
</dbReference>
<dbReference type="OrthoDB" id="9806424at2"/>
<keyword evidence="4" id="KW-0238">DNA-binding</keyword>
<evidence type="ECO:0000313" key="8">
    <source>
        <dbReference type="EMBL" id="RYV51536.1"/>
    </source>
</evidence>
<dbReference type="GO" id="GO:0008409">
    <property type="term" value="F:5'-3' exonuclease activity"/>
    <property type="evidence" value="ECO:0007669"/>
    <property type="project" value="InterPro"/>
</dbReference>
<dbReference type="Gene3D" id="1.10.150.20">
    <property type="entry name" value="5' to 3' exonuclease, C-terminal subdomain"/>
    <property type="match status" value="1"/>
</dbReference>
<organism evidence="8 9">
    <name type="scientific">Pengzhenrongella frigida</name>
    <dbReference type="NCBI Taxonomy" id="1259133"/>
    <lineage>
        <taxon>Bacteria</taxon>
        <taxon>Bacillati</taxon>
        <taxon>Actinomycetota</taxon>
        <taxon>Actinomycetes</taxon>
        <taxon>Micrococcales</taxon>
        <taxon>Pengzhenrongella</taxon>
    </lineage>
</organism>
<reference evidence="8 9" key="1">
    <citation type="submission" date="2019-01" db="EMBL/GenBank/DDBJ databases">
        <title>Novel species of Cellulomonas.</title>
        <authorList>
            <person name="Liu Q."/>
            <person name="Xin Y.-H."/>
        </authorList>
    </citation>
    <scope>NUCLEOTIDE SEQUENCE [LARGE SCALE GENOMIC DNA]</scope>
    <source>
        <strain evidence="8 9">HLT2-17</strain>
    </source>
</reference>
<evidence type="ECO:0000256" key="3">
    <source>
        <dbReference type="ARBA" id="ARBA00022839"/>
    </source>
</evidence>
<dbReference type="SMART" id="SM00279">
    <property type="entry name" value="HhH2"/>
    <property type="match status" value="1"/>
</dbReference>
<dbReference type="GO" id="GO:0003677">
    <property type="term" value="F:DNA binding"/>
    <property type="evidence" value="ECO:0007669"/>
    <property type="project" value="UniProtKB-KW"/>
</dbReference>
<dbReference type="CDD" id="cd09898">
    <property type="entry name" value="H3TH_53EXO"/>
    <property type="match status" value="1"/>
</dbReference>
<dbReference type="RefSeq" id="WP_130102171.1">
    <property type="nucleotide sequence ID" value="NZ_SDWW01000015.1"/>
</dbReference>
<dbReference type="CDD" id="cd09859">
    <property type="entry name" value="PIN_53EXO"/>
    <property type="match status" value="1"/>
</dbReference>
<feature type="domain" description="5'-3' exonuclease" evidence="7">
    <location>
        <begin position="12"/>
        <end position="303"/>
    </location>
</feature>